<comment type="caution">
    <text evidence="2">The sequence shown here is derived from an EMBL/GenBank/DDBJ whole genome shotgun (WGS) entry which is preliminary data.</text>
</comment>
<accession>A0A5C5YL50</accession>
<keyword evidence="1" id="KW-0732">Signal</keyword>
<protein>
    <recommendedName>
        <fullName evidence="4">PEP-CTERM protein-sorting domain-containing protein</fullName>
    </recommendedName>
</protein>
<dbReference type="EMBL" id="SJPO01000007">
    <property type="protein sequence ID" value="TWT75577.1"/>
    <property type="molecule type" value="Genomic_DNA"/>
</dbReference>
<keyword evidence="3" id="KW-1185">Reference proteome</keyword>
<evidence type="ECO:0000256" key="1">
    <source>
        <dbReference type="SAM" id="SignalP"/>
    </source>
</evidence>
<dbReference type="OrthoDB" id="263773at2"/>
<dbReference type="RefSeq" id="WP_146588460.1">
    <property type="nucleotide sequence ID" value="NZ_SJPO01000007.1"/>
</dbReference>
<proteinExistence type="predicted"/>
<feature type="chain" id="PRO_5022865956" description="PEP-CTERM protein-sorting domain-containing protein" evidence="1">
    <location>
        <begin position="23"/>
        <end position="234"/>
    </location>
</feature>
<evidence type="ECO:0000313" key="3">
    <source>
        <dbReference type="Proteomes" id="UP000318478"/>
    </source>
</evidence>
<reference evidence="2 3" key="1">
    <citation type="submission" date="2019-02" db="EMBL/GenBank/DDBJ databases">
        <title>Deep-cultivation of Planctomycetes and their phenomic and genomic characterization uncovers novel biology.</title>
        <authorList>
            <person name="Wiegand S."/>
            <person name="Jogler M."/>
            <person name="Boedeker C."/>
            <person name="Pinto D."/>
            <person name="Vollmers J."/>
            <person name="Rivas-Marin E."/>
            <person name="Kohn T."/>
            <person name="Peeters S.H."/>
            <person name="Heuer A."/>
            <person name="Rast P."/>
            <person name="Oberbeckmann S."/>
            <person name="Bunk B."/>
            <person name="Jeske O."/>
            <person name="Meyerdierks A."/>
            <person name="Storesund J.E."/>
            <person name="Kallscheuer N."/>
            <person name="Luecker S."/>
            <person name="Lage O.M."/>
            <person name="Pohl T."/>
            <person name="Merkel B.J."/>
            <person name="Hornburger P."/>
            <person name="Mueller R.-W."/>
            <person name="Bruemmer F."/>
            <person name="Labrenz M."/>
            <person name="Spormann A.M."/>
            <person name="Op Den Camp H."/>
            <person name="Overmann J."/>
            <person name="Amann R."/>
            <person name="Jetten M.S.M."/>
            <person name="Mascher T."/>
            <person name="Medema M.H."/>
            <person name="Devos D.P."/>
            <person name="Kaster A.-K."/>
            <person name="Ovreas L."/>
            <person name="Rohde M."/>
            <person name="Galperin M.Y."/>
            <person name="Jogler C."/>
        </authorList>
    </citation>
    <scope>NUCLEOTIDE SEQUENCE [LARGE SCALE GENOMIC DNA]</scope>
    <source>
        <strain evidence="2 3">Pla123a</strain>
    </source>
</reference>
<feature type="signal peptide" evidence="1">
    <location>
        <begin position="1"/>
        <end position="22"/>
    </location>
</feature>
<organism evidence="2 3">
    <name type="scientific">Posidoniimonas polymericola</name>
    <dbReference type="NCBI Taxonomy" id="2528002"/>
    <lineage>
        <taxon>Bacteria</taxon>
        <taxon>Pseudomonadati</taxon>
        <taxon>Planctomycetota</taxon>
        <taxon>Planctomycetia</taxon>
        <taxon>Pirellulales</taxon>
        <taxon>Lacipirellulaceae</taxon>
        <taxon>Posidoniimonas</taxon>
    </lineage>
</organism>
<dbReference type="Proteomes" id="UP000318478">
    <property type="component" value="Unassembled WGS sequence"/>
</dbReference>
<evidence type="ECO:0008006" key="4">
    <source>
        <dbReference type="Google" id="ProtNLM"/>
    </source>
</evidence>
<name>A0A5C5YL50_9BACT</name>
<sequence precursor="true">MRQACALIACLCFAAVSTVANAGYFKTITIDSDYSDWDDVPVVDDDSGDNSGGPDIGVTKIANDGNYLYIYNTFPNNLSLGTFLTIDVDHDTATGFDVFGLGLIGSEAGWQNDFPFTQATGVFNDGQGMSGEFFGSGAALLDSFANAGARELAISLDILRNETGTGVFTDDVVDLLLWTDLGIGADGIPSGFPNDSGLNGDVSAAISYQLAVPEPVSASLVLAASVLGAFVRRR</sequence>
<dbReference type="AlphaFoldDB" id="A0A5C5YL50"/>
<evidence type="ECO:0000313" key="2">
    <source>
        <dbReference type="EMBL" id="TWT75577.1"/>
    </source>
</evidence>
<gene>
    <name evidence="2" type="ORF">Pla123a_30870</name>
</gene>